<evidence type="ECO:0000313" key="5">
    <source>
        <dbReference type="Proteomes" id="UP000234206"/>
    </source>
</evidence>
<feature type="compositionally biased region" description="Polar residues" evidence="1">
    <location>
        <begin position="45"/>
        <end position="56"/>
    </location>
</feature>
<dbReference type="Proteomes" id="UP000234206">
    <property type="component" value="Unassembled WGS sequence"/>
</dbReference>
<evidence type="ECO:0000259" key="3">
    <source>
        <dbReference type="Pfam" id="PF19843"/>
    </source>
</evidence>
<keyword evidence="5" id="KW-1185">Reference proteome</keyword>
<dbReference type="AlphaFoldDB" id="A0A2I1P8V0"/>
<feature type="domain" description="DUF6318" evidence="3">
    <location>
        <begin position="97"/>
        <end position="159"/>
    </location>
</feature>
<sequence>MPAGSLPVKTAVLALCGALFLGACSSDAEGGGSSSTTPDAVETSAPVSSPSGTTALGSPGSSEPSGGGSGDASPSGGSGAPTSPQPSTPDGETPAPPVMPAAAKENTAEGAEAFARWYVESINHLFRYPQAGVIDEFSAPSCEQCQRIAETVEEFESKGQRADRLPLAMKDEARVTPSGRGKFLVGVQGSSDLRV</sequence>
<name>A0A2I1P8V0_9MICO</name>
<dbReference type="EMBL" id="PKIZ01000019">
    <property type="protein sequence ID" value="PKZ41059.1"/>
    <property type="molecule type" value="Genomic_DNA"/>
</dbReference>
<evidence type="ECO:0000256" key="1">
    <source>
        <dbReference type="SAM" id="MobiDB-lite"/>
    </source>
</evidence>
<reference evidence="4 5" key="1">
    <citation type="submission" date="2017-12" db="EMBL/GenBank/DDBJ databases">
        <title>Phylogenetic diversity of female urinary microbiome.</title>
        <authorList>
            <person name="Thomas-White K."/>
            <person name="Wolfe A.J."/>
        </authorList>
    </citation>
    <scope>NUCLEOTIDE SEQUENCE [LARGE SCALE GENOMIC DNA]</scope>
    <source>
        <strain evidence="4 5">UMB1298</strain>
    </source>
</reference>
<accession>A0A2I1P8V0</accession>
<organism evidence="4 5">
    <name type="scientific">Kytococcus schroeteri</name>
    <dbReference type="NCBI Taxonomy" id="138300"/>
    <lineage>
        <taxon>Bacteria</taxon>
        <taxon>Bacillati</taxon>
        <taxon>Actinomycetota</taxon>
        <taxon>Actinomycetes</taxon>
        <taxon>Micrococcales</taxon>
        <taxon>Kytococcaceae</taxon>
        <taxon>Kytococcus</taxon>
    </lineage>
</organism>
<evidence type="ECO:0000313" key="4">
    <source>
        <dbReference type="EMBL" id="PKZ41059.1"/>
    </source>
</evidence>
<dbReference type="InterPro" id="IPR046281">
    <property type="entry name" value="DUF6318"/>
</dbReference>
<feature type="signal peptide" evidence="2">
    <location>
        <begin position="1"/>
        <end position="28"/>
    </location>
</feature>
<evidence type="ECO:0000256" key="2">
    <source>
        <dbReference type="SAM" id="SignalP"/>
    </source>
</evidence>
<keyword evidence="2" id="KW-0732">Signal</keyword>
<feature type="chain" id="PRO_5014173780" description="DUF6318 domain-containing protein" evidence="2">
    <location>
        <begin position="29"/>
        <end position="195"/>
    </location>
</feature>
<protein>
    <recommendedName>
        <fullName evidence="3">DUF6318 domain-containing protein</fullName>
    </recommendedName>
</protein>
<feature type="region of interest" description="Disordered" evidence="1">
    <location>
        <begin position="26"/>
        <end position="105"/>
    </location>
</feature>
<gene>
    <name evidence="4" type="ORF">CYJ76_09475</name>
</gene>
<comment type="caution">
    <text evidence="4">The sequence shown here is derived from an EMBL/GenBank/DDBJ whole genome shotgun (WGS) entry which is preliminary data.</text>
</comment>
<proteinExistence type="predicted"/>
<dbReference type="Pfam" id="PF19843">
    <property type="entry name" value="DUF6318"/>
    <property type="match status" value="1"/>
</dbReference>